<gene>
    <name evidence="1" type="ORF">CM240_1827</name>
</gene>
<dbReference type="STRING" id="1216932.CM240_1827"/>
<accession>W6SH39</accession>
<dbReference type="PATRIC" id="fig|1216932.3.peg.1824"/>
<organism evidence="1 2">
    <name type="scientific">Clostridium bornimense</name>
    <dbReference type="NCBI Taxonomy" id="1216932"/>
    <lineage>
        <taxon>Bacteria</taxon>
        <taxon>Bacillati</taxon>
        <taxon>Bacillota</taxon>
        <taxon>Clostridia</taxon>
        <taxon>Eubacteriales</taxon>
        <taxon>Clostridiaceae</taxon>
        <taxon>Clostridium</taxon>
    </lineage>
</organism>
<dbReference type="AlphaFoldDB" id="W6SH39"/>
<dbReference type="HOGENOM" id="CLU_057463_2_0_9"/>
<dbReference type="SUPFAM" id="SSF55909">
    <property type="entry name" value="Pentein"/>
    <property type="match status" value="1"/>
</dbReference>
<dbReference type="EMBL" id="HG917868">
    <property type="protein sequence ID" value="CDM68985.1"/>
    <property type="molecule type" value="Genomic_DNA"/>
</dbReference>
<dbReference type="Proteomes" id="UP000019426">
    <property type="component" value="Chromosome M2/40_rep1"/>
</dbReference>
<name>W6SH39_9CLOT</name>
<reference evidence="1 2" key="1">
    <citation type="submission" date="2013-11" db="EMBL/GenBank/DDBJ databases">
        <title>Complete genome sequence of Clostridum sp. M2/40.</title>
        <authorList>
            <person name="Wibberg D."/>
            <person name="Puehler A."/>
            <person name="Schlueter A."/>
        </authorList>
    </citation>
    <scope>NUCLEOTIDE SEQUENCE [LARGE SCALE GENOMIC DNA]</scope>
    <source>
        <strain evidence="2">M2/40</strain>
    </source>
</reference>
<dbReference type="GO" id="GO:0016990">
    <property type="term" value="F:arginine deiminase activity"/>
    <property type="evidence" value="ECO:0007669"/>
    <property type="project" value="TreeGrafter"/>
</dbReference>
<sequence>MDKMFVKNSTGVLKKVLMCRPTYLKAVPINEIAKKWETTELDVEKMEKEHRSLVEAYEANGVEVVMVDSDSRRGNSVFSRDFGGCIREGYILGNFKESVRFLEREVYKDKMDELGIPMVAECKKGLFEGGDFTFLDDNTLAIGMVARSNEKGIDEIRRSLSKYGYKVIAVPCDEKYLHLDLCFNLVDEKLAVAYREGLPKEFLKTLEDMGIETIDITEESVFNHGCNLQSIGNKRVISLKQNTYVNEELRKRGITVIDLDITEILKAGGGPHCMTFPLSRI</sequence>
<dbReference type="KEGG" id="clt:CM240_1827"/>
<dbReference type="RefSeq" id="WP_044038547.1">
    <property type="nucleotide sequence ID" value="NZ_HG917868.1"/>
</dbReference>
<dbReference type="PANTHER" id="PTHR47271">
    <property type="entry name" value="ARGININE DEIMINASE"/>
    <property type="match status" value="1"/>
</dbReference>
<dbReference type="eggNOG" id="COG1834">
    <property type="taxonomic scope" value="Bacteria"/>
</dbReference>
<dbReference type="GO" id="GO:0019546">
    <property type="term" value="P:L-arginine deiminase pathway"/>
    <property type="evidence" value="ECO:0007669"/>
    <property type="project" value="TreeGrafter"/>
</dbReference>
<dbReference type="OrthoDB" id="9807502at2"/>
<proteinExistence type="predicted"/>
<evidence type="ECO:0000313" key="2">
    <source>
        <dbReference type="Proteomes" id="UP000019426"/>
    </source>
</evidence>
<evidence type="ECO:0000313" key="1">
    <source>
        <dbReference type="EMBL" id="CDM68985.1"/>
    </source>
</evidence>
<dbReference type="PANTHER" id="PTHR47271:SF2">
    <property type="entry name" value="ARGININE DEIMINASE"/>
    <property type="match status" value="1"/>
</dbReference>
<protein>
    <submittedName>
        <fullName evidence="1">N-dimethylarginine dimethylaminohydrolase</fullName>
    </submittedName>
</protein>
<dbReference type="Pfam" id="PF19420">
    <property type="entry name" value="DDAH_eukar"/>
    <property type="match status" value="1"/>
</dbReference>
<keyword evidence="2" id="KW-1185">Reference proteome</keyword>
<keyword evidence="1" id="KW-0378">Hydrolase</keyword>
<dbReference type="Gene3D" id="3.75.10.10">
    <property type="entry name" value="L-arginine/glycine Amidinotransferase, Chain A"/>
    <property type="match status" value="1"/>
</dbReference>